<dbReference type="KEGG" id="foc:127749100"/>
<protein>
    <submittedName>
        <fullName evidence="3">Uncharacterized protein LOC127749100</fullName>
    </submittedName>
</protein>
<keyword evidence="1" id="KW-0812">Transmembrane</keyword>
<name>A0A9C6WUQ1_FRAOC</name>
<organism evidence="2 3">
    <name type="scientific">Frankliniella occidentalis</name>
    <name type="common">Western flower thrips</name>
    <name type="synonym">Euthrips occidentalis</name>
    <dbReference type="NCBI Taxonomy" id="133901"/>
    <lineage>
        <taxon>Eukaryota</taxon>
        <taxon>Metazoa</taxon>
        <taxon>Ecdysozoa</taxon>
        <taxon>Arthropoda</taxon>
        <taxon>Hexapoda</taxon>
        <taxon>Insecta</taxon>
        <taxon>Pterygota</taxon>
        <taxon>Neoptera</taxon>
        <taxon>Paraneoptera</taxon>
        <taxon>Thysanoptera</taxon>
        <taxon>Terebrantia</taxon>
        <taxon>Thripoidea</taxon>
        <taxon>Thripidae</taxon>
        <taxon>Frankliniella</taxon>
    </lineage>
</organism>
<reference evidence="3" key="1">
    <citation type="submission" date="2025-08" db="UniProtKB">
        <authorList>
            <consortium name="RefSeq"/>
        </authorList>
    </citation>
    <scope>IDENTIFICATION</scope>
    <source>
        <tissue evidence="3">Whole organism</tissue>
    </source>
</reference>
<dbReference type="RefSeq" id="XP_052121801.1">
    <property type="nucleotide sequence ID" value="XM_052265841.1"/>
</dbReference>
<dbReference type="AlphaFoldDB" id="A0A9C6WUQ1"/>
<keyword evidence="1" id="KW-1133">Transmembrane helix</keyword>
<dbReference type="GeneID" id="127749100"/>
<keyword evidence="1" id="KW-0472">Membrane</keyword>
<sequence length="119" mass="13438">MVPLYLCPLALLSQLWGAVSWKAMELSYWLAKYQLTMAVVHQMLYLVIALGMVVPLHITPWILFISGISILTLSTYNEDVAKKLLEYTSVTFPTIQALTTTTLLSVMIRNTQERLCLSS</sequence>
<proteinExistence type="predicted"/>
<gene>
    <name evidence="3" type="primary">LOC127749100</name>
</gene>
<feature type="transmembrane region" description="Helical" evidence="1">
    <location>
        <begin position="44"/>
        <end position="73"/>
    </location>
</feature>
<accession>A0A9C6WUQ1</accession>
<evidence type="ECO:0000313" key="3">
    <source>
        <dbReference type="RefSeq" id="XP_052121801.1"/>
    </source>
</evidence>
<evidence type="ECO:0000313" key="2">
    <source>
        <dbReference type="Proteomes" id="UP000504606"/>
    </source>
</evidence>
<keyword evidence="2" id="KW-1185">Reference proteome</keyword>
<dbReference type="Proteomes" id="UP000504606">
    <property type="component" value="Unplaced"/>
</dbReference>
<evidence type="ECO:0000256" key="1">
    <source>
        <dbReference type="SAM" id="Phobius"/>
    </source>
</evidence>